<dbReference type="PANTHER" id="PTHR44835:SF1">
    <property type="entry name" value="PROTEIN O-GLCNAC TRANSFERASE"/>
    <property type="match status" value="1"/>
</dbReference>
<accession>A0A3S0WUN5</accession>
<dbReference type="InterPro" id="IPR019734">
    <property type="entry name" value="TPR_rpt"/>
</dbReference>
<dbReference type="InterPro" id="IPR029489">
    <property type="entry name" value="OGT/SEC/SPY_C"/>
</dbReference>
<evidence type="ECO:0000313" key="12">
    <source>
        <dbReference type="Proteomes" id="UP000280346"/>
    </source>
</evidence>
<dbReference type="OrthoDB" id="146908at2"/>
<evidence type="ECO:0000256" key="8">
    <source>
        <dbReference type="PROSITE-ProRule" id="PRU00339"/>
    </source>
</evidence>
<name>A0A3S0WUN5_9PROT</name>
<gene>
    <name evidence="11" type="ORF">EJ913_14660</name>
</gene>
<feature type="domain" description="O-GlcNAc transferase C-terminal" evidence="10">
    <location>
        <begin position="600"/>
        <end position="769"/>
    </location>
</feature>
<evidence type="ECO:0000256" key="6">
    <source>
        <dbReference type="ARBA" id="ARBA00022737"/>
    </source>
</evidence>
<dbReference type="Pfam" id="PF13844">
    <property type="entry name" value="Glyco_transf_41"/>
    <property type="match status" value="2"/>
</dbReference>
<feature type="repeat" description="TPR" evidence="8">
    <location>
        <begin position="147"/>
        <end position="180"/>
    </location>
</feature>
<keyword evidence="7 8" id="KW-0802">TPR repeat</keyword>
<feature type="domain" description="O-GlcNAc transferase C-terminal" evidence="10">
    <location>
        <begin position="426"/>
        <end position="579"/>
    </location>
</feature>
<dbReference type="Gene3D" id="1.25.40.10">
    <property type="entry name" value="Tetratricopeptide repeat domain"/>
    <property type="match status" value="4"/>
</dbReference>
<dbReference type="EC" id="2.4.1.255" evidence="3"/>
<evidence type="ECO:0000256" key="2">
    <source>
        <dbReference type="ARBA" id="ARBA00005386"/>
    </source>
</evidence>
<evidence type="ECO:0000256" key="1">
    <source>
        <dbReference type="ARBA" id="ARBA00004922"/>
    </source>
</evidence>
<dbReference type="GO" id="GO:0097363">
    <property type="term" value="F:protein O-acetylglucosaminyltransferase activity"/>
    <property type="evidence" value="ECO:0007669"/>
    <property type="project" value="UniProtKB-EC"/>
</dbReference>
<organism evidence="11 12">
    <name type="scientific">Azospirillum doebereinerae</name>
    <dbReference type="NCBI Taxonomy" id="92933"/>
    <lineage>
        <taxon>Bacteria</taxon>
        <taxon>Pseudomonadati</taxon>
        <taxon>Pseudomonadota</taxon>
        <taxon>Alphaproteobacteria</taxon>
        <taxon>Rhodospirillales</taxon>
        <taxon>Azospirillaceae</taxon>
        <taxon>Azospirillum</taxon>
    </lineage>
</organism>
<dbReference type="Pfam" id="PF13432">
    <property type="entry name" value="TPR_16"/>
    <property type="match status" value="1"/>
</dbReference>
<dbReference type="SUPFAM" id="SSF48452">
    <property type="entry name" value="TPR-like"/>
    <property type="match status" value="2"/>
</dbReference>
<dbReference type="PANTHER" id="PTHR44835">
    <property type="entry name" value="UDP-N-ACETYLGLUCOSAMINE--PEPTIDE N-ACETYLGLUCOSAMINYLTRANSFERASE SPINDLY-RELATED"/>
    <property type="match status" value="1"/>
</dbReference>
<comment type="caution">
    <text evidence="11">The sequence shown here is derived from an EMBL/GenBank/DDBJ whole genome shotgun (WGS) entry which is preliminary data.</text>
</comment>
<feature type="region of interest" description="Disordered" evidence="9">
    <location>
        <begin position="576"/>
        <end position="600"/>
    </location>
</feature>
<dbReference type="InterPro" id="IPR051939">
    <property type="entry name" value="Glycosyltr_41/O-GlcNAc_trsf"/>
</dbReference>
<evidence type="ECO:0000259" key="10">
    <source>
        <dbReference type="Pfam" id="PF13844"/>
    </source>
</evidence>
<evidence type="ECO:0000313" key="11">
    <source>
        <dbReference type="EMBL" id="RUQ70234.1"/>
    </source>
</evidence>
<protein>
    <recommendedName>
        <fullName evidence="3">protein O-GlcNAc transferase</fullName>
        <ecNumber evidence="3">2.4.1.255</ecNumber>
    </recommendedName>
</protein>
<evidence type="ECO:0000256" key="3">
    <source>
        <dbReference type="ARBA" id="ARBA00011970"/>
    </source>
</evidence>
<reference evidence="11 12" key="1">
    <citation type="submission" date="2018-12" db="EMBL/GenBank/DDBJ databases">
        <authorList>
            <person name="Yang Y."/>
        </authorList>
    </citation>
    <scope>NUCLEOTIDE SEQUENCE [LARGE SCALE GENOMIC DNA]</scope>
    <source>
        <strain evidence="11 12">GSF71</strain>
    </source>
</reference>
<dbReference type="EMBL" id="RZIJ01000010">
    <property type="protein sequence ID" value="RUQ70234.1"/>
    <property type="molecule type" value="Genomic_DNA"/>
</dbReference>
<keyword evidence="6" id="KW-0677">Repeat</keyword>
<dbReference type="Proteomes" id="UP000280346">
    <property type="component" value="Unassembled WGS sequence"/>
</dbReference>
<dbReference type="InterPro" id="IPR011990">
    <property type="entry name" value="TPR-like_helical_dom_sf"/>
</dbReference>
<evidence type="ECO:0000256" key="5">
    <source>
        <dbReference type="ARBA" id="ARBA00022679"/>
    </source>
</evidence>
<keyword evidence="5 11" id="KW-0808">Transferase</keyword>
<keyword evidence="4" id="KW-0328">Glycosyltransferase</keyword>
<dbReference type="Gene3D" id="3.40.50.2000">
    <property type="entry name" value="Glycogen Phosphorylase B"/>
    <property type="match status" value="1"/>
</dbReference>
<evidence type="ECO:0000256" key="4">
    <source>
        <dbReference type="ARBA" id="ARBA00022676"/>
    </source>
</evidence>
<evidence type="ECO:0000256" key="7">
    <source>
        <dbReference type="ARBA" id="ARBA00022803"/>
    </source>
</evidence>
<dbReference type="SMART" id="SM00028">
    <property type="entry name" value="TPR"/>
    <property type="match status" value="5"/>
</dbReference>
<dbReference type="Pfam" id="PF13181">
    <property type="entry name" value="TPR_8"/>
    <property type="match status" value="2"/>
</dbReference>
<evidence type="ECO:0000256" key="9">
    <source>
        <dbReference type="SAM" id="MobiDB-lite"/>
    </source>
</evidence>
<dbReference type="PROSITE" id="PS50005">
    <property type="entry name" value="TPR"/>
    <property type="match status" value="1"/>
</dbReference>
<keyword evidence="12" id="KW-1185">Reference proteome</keyword>
<dbReference type="AlphaFoldDB" id="A0A3S0WUN5"/>
<proteinExistence type="inferred from homology"/>
<comment type="pathway">
    <text evidence="1">Protein modification; protein glycosylation.</text>
</comment>
<sequence length="793" mass="84395">MGSERRRESMAAIGKALLAALEHLEAGRLSKTETLCRRILSAAPKQADAWHLAGLAAARAGRLAEARKRLATAVRHAPDRNDLRLNHVTALAASGMPSADALRLTLALEPARDDLWAALAAAAAHEEGTAATVGPWRALAGLRPADGTLRYNFGVALHEAGHLHKAVTAYREATRLSPFLEEAHFNHANALRDLGDRRAAALAYRAALAIAPASPGAARNLGLLLMPTDPRAATAAFRIAARVEPERVGGALDVATALLASGDPAGALTAFDEALARHPECSVGHNGRALALRDLGRSGDPATARALALDPGMAEAWVNRAQGWLDLGRPSDAGIGSRRALRLRSDYPAALDLLARSLHASGHPERAMMVLRRMIAVTPALPPALHSNRLLIQQSDPASDWRVLLAEHRRWNQLHAPPPGTRPLPSRREASGKLLRIGYLSADFRAHSVMAFFESLLAAHDRRVVHTVCYAAARRPDPTTVRLQALADEWRDVAGLGDEALAALIRADGIDALIDLGGHTGGNRLGVLALAPAPVRLTAIGYPGTTGLPLEGRLADPIIEPPDSRDRSSEGPVYLPDGFLRYRPPEDAPDPQPRSGQGTTVTFGSFNALGKLTRAVVEAWAGILSAVPDSRLLLKSSGLGDPAVREDLRARFIAHGVAPDRLEFLGWTANRADHLALYSRIDVGLDPFPYNGTTTTCEALWMGVPVVTLAGGRHAARVGVALLTRVGLTDLIAPTLQDYREIAASLAADAPRRAELRLELRRRMRDGPLGDAAGLARAVEAACLHLLEAAPCS</sequence>
<dbReference type="SUPFAM" id="SSF53756">
    <property type="entry name" value="UDP-Glycosyltransferase/glycogen phosphorylase"/>
    <property type="match status" value="1"/>
</dbReference>
<comment type="similarity">
    <text evidence="2">Belongs to the glycosyltransferase 41 family. O-GlcNAc transferase subfamily.</text>
</comment>
<dbReference type="Gene3D" id="3.40.50.11380">
    <property type="match status" value="1"/>
</dbReference>